<dbReference type="Gene3D" id="3.40.390.10">
    <property type="entry name" value="Collagenase (Catalytic Domain)"/>
    <property type="match status" value="1"/>
</dbReference>
<name>A0ABU8WCD5_9BURK</name>
<dbReference type="CDD" id="cd11007">
    <property type="entry name" value="M35_like_1"/>
    <property type="match status" value="1"/>
</dbReference>
<dbReference type="Proteomes" id="UP001363010">
    <property type="component" value="Unassembled WGS sequence"/>
</dbReference>
<organism evidence="2 3">
    <name type="scientific">Variovorax humicola</name>
    <dbReference type="NCBI Taxonomy" id="1769758"/>
    <lineage>
        <taxon>Bacteria</taxon>
        <taxon>Pseudomonadati</taxon>
        <taxon>Pseudomonadota</taxon>
        <taxon>Betaproteobacteria</taxon>
        <taxon>Burkholderiales</taxon>
        <taxon>Comamonadaceae</taxon>
        <taxon>Variovorax</taxon>
    </lineage>
</organism>
<protein>
    <submittedName>
        <fullName evidence="2">M35 family metallo-endopeptidase</fullName>
        <ecNumber evidence="2">3.4.24.-</ecNumber>
    </submittedName>
</protein>
<evidence type="ECO:0000259" key="1">
    <source>
        <dbReference type="SMART" id="SM01351"/>
    </source>
</evidence>
<proteinExistence type="predicted"/>
<feature type="domain" description="Lysine-specific metallo-endopeptidase" evidence="1">
    <location>
        <begin position="140"/>
        <end position="311"/>
    </location>
</feature>
<keyword evidence="2" id="KW-0378">Hydrolase</keyword>
<evidence type="ECO:0000313" key="3">
    <source>
        <dbReference type="Proteomes" id="UP001363010"/>
    </source>
</evidence>
<keyword evidence="3" id="KW-1185">Reference proteome</keyword>
<dbReference type="InterPro" id="IPR024079">
    <property type="entry name" value="MetalloPept_cat_dom_sf"/>
</dbReference>
<dbReference type="EMBL" id="JBBKZV010000054">
    <property type="protein sequence ID" value="MEJ8827178.1"/>
    <property type="molecule type" value="Genomic_DNA"/>
</dbReference>
<comment type="caution">
    <text evidence="2">The sequence shown here is derived from an EMBL/GenBank/DDBJ whole genome shotgun (WGS) entry which is preliminary data.</text>
</comment>
<dbReference type="SUPFAM" id="SSF55486">
    <property type="entry name" value="Metalloproteases ('zincins'), catalytic domain"/>
    <property type="match status" value="1"/>
</dbReference>
<sequence>MIGGRAYCESCNSVGLIAKTGGPRRGLLRDAEMALDGDVVVCQCPYHQPVKSTLPNAGEYDDTDYGFLGLTAAPVLANYGSVFSPPMAAAKKVVDEHFEHAPEHEPTIEAICPNMTNKQFAVLVMELRDEAVVLVAERLQELERWDKVAHARIFEWFGNRGFLAANSHLNEMREYLRKGLSACDGVLRGLKPENFVRWSPTALKHVGCVSGSTSGLGIAAQVCKPDVKTHTIAMALEFCEMKRDRRVFGAKSIRDGDSQLLTLVHEVTHFNDTFGSTDDWYGTGNSKSKLLQTGDFAKARINADSLASYILGVDAEASA</sequence>
<dbReference type="InterPro" id="IPR034108">
    <property type="entry name" value="Pept_M35-like_proteobacteria"/>
</dbReference>
<dbReference type="GO" id="GO:0016787">
    <property type="term" value="F:hydrolase activity"/>
    <property type="evidence" value="ECO:0007669"/>
    <property type="project" value="UniProtKB-KW"/>
</dbReference>
<dbReference type="RefSeq" id="WP_340368208.1">
    <property type="nucleotide sequence ID" value="NZ_JBBKZV010000054.1"/>
</dbReference>
<dbReference type="SMART" id="SM01351">
    <property type="entry name" value="Aspzincin_M35"/>
    <property type="match status" value="1"/>
</dbReference>
<dbReference type="EC" id="3.4.24.-" evidence="2"/>
<evidence type="ECO:0000313" key="2">
    <source>
        <dbReference type="EMBL" id="MEJ8827178.1"/>
    </source>
</evidence>
<reference evidence="2 3" key="1">
    <citation type="submission" date="2024-03" db="EMBL/GenBank/DDBJ databases">
        <title>Novel species of the genus Variovorax.</title>
        <authorList>
            <person name="Liu Q."/>
            <person name="Xin Y.-H."/>
        </authorList>
    </citation>
    <scope>NUCLEOTIDE SEQUENCE [LARGE SCALE GENOMIC DNA]</scope>
    <source>
        <strain evidence="2 3">KACC 18501</strain>
    </source>
</reference>
<dbReference type="InterPro" id="IPR029463">
    <property type="entry name" value="Lys_MEP"/>
</dbReference>
<gene>
    <name evidence="2" type="ORF">WKW80_35215</name>
</gene>
<accession>A0ABU8WCD5</accession>